<accession>U4UJ61</accession>
<dbReference type="STRING" id="77166.U4UJ61"/>
<dbReference type="InterPro" id="IPR003609">
    <property type="entry name" value="Pan_app"/>
</dbReference>
<evidence type="ECO:0000313" key="3">
    <source>
        <dbReference type="EMBL" id="ERL92468.1"/>
    </source>
</evidence>
<feature type="compositionally biased region" description="Basic and acidic residues" evidence="1">
    <location>
        <begin position="111"/>
        <end position="120"/>
    </location>
</feature>
<evidence type="ECO:0000259" key="2">
    <source>
        <dbReference type="Pfam" id="PF00024"/>
    </source>
</evidence>
<dbReference type="AlphaFoldDB" id="U4UJ61"/>
<protein>
    <recommendedName>
        <fullName evidence="2">Apple domain-containing protein</fullName>
    </recommendedName>
</protein>
<organism evidence="3 4">
    <name type="scientific">Dendroctonus ponderosae</name>
    <name type="common">Mountain pine beetle</name>
    <dbReference type="NCBI Taxonomy" id="77166"/>
    <lineage>
        <taxon>Eukaryota</taxon>
        <taxon>Metazoa</taxon>
        <taxon>Ecdysozoa</taxon>
        <taxon>Arthropoda</taxon>
        <taxon>Hexapoda</taxon>
        <taxon>Insecta</taxon>
        <taxon>Pterygota</taxon>
        <taxon>Neoptera</taxon>
        <taxon>Endopterygota</taxon>
        <taxon>Coleoptera</taxon>
        <taxon>Polyphaga</taxon>
        <taxon>Cucujiformia</taxon>
        <taxon>Curculionidae</taxon>
        <taxon>Scolytinae</taxon>
        <taxon>Dendroctonus</taxon>
    </lineage>
</organism>
<dbReference type="SUPFAM" id="SSF57414">
    <property type="entry name" value="Hairpin loop containing domain-like"/>
    <property type="match status" value="1"/>
</dbReference>
<dbReference type="EMBL" id="KB632326">
    <property type="protein sequence ID" value="ERL92468.1"/>
    <property type="molecule type" value="Genomic_DNA"/>
</dbReference>
<feature type="compositionally biased region" description="Pro residues" evidence="1">
    <location>
        <begin position="141"/>
        <end position="156"/>
    </location>
</feature>
<evidence type="ECO:0000256" key="1">
    <source>
        <dbReference type="SAM" id="MobiDB-lite"/>
    </source>
</evidence>
<dbReference type="OrthoDB" id="5418055at2759"/>
<dbReference type="Pfam" id="PF00024">
    <property type="entry name" value="PAN_1"/>
    <property type="match status" value="1"/>
</dbReference>
<feature type="region of interest" description="Disordered" evidence="1">
    <location>
        <begin position="101"/>
        <end position="164"/>
    </location>
</feature>
<proteinExistence type="predicted"/>
<dbReference type="Proteomes" id="UP000030742">
    <property type="component" value="Unassembled WGS sequence"/>
</dbReference>
<gene>
    <name evidence="3" type="ORF">D910_09781</name>
</gene>
<name>U4UJ61_DENPD</name>
<dbReference type="Gene3D" id="3.50.4.10">
    <property type="entry name" value="Hepatocyte Growth Factor"/>
    <property type="match status" value="1"/>
</dbReference>
<sequence>MAGKRAVRGLVRKLSICETVEQCQQECGDERRFTCEGFNYRLDPSGRGKGECELLDLPLSRIDLIREIVPDQQYDLYTRDRNSAQVNCRLPPDAFPMGSYGNGHQYGSDENMLRPYDRRPPGIARPPKRPAGGWEDEYGGPPRPIPIDPLPLPPANRKPEYDDRRGGKYVPQTFIWDVLCLRPIIRM</sequence>
<evidence type="ECO:0000313" key="4">
    <source>
        <dbReference type="Proteomes" id="UP000030742"/>
    </source>
</evidence>
<feature type="domain" description="Apple" evidence="2">
    <location>
        <begin position="17"/>
        <end position="78"/>
    </location>
</feature>
<dbReference type="CDD" id="cd01099">
    <property type="entry name" value="PAN_AP_HGF"/>
    <property type="match status" value="1"/>
</dbReference>
<reference evidence="3 4" key="1">
    <citation type="journal article" date="2013" name="Genome Biol.">
        <title>Draft genome of the mountain pine beetle, Dendroctonus ponderosae Hopkins, a major forest pest.</title>
        <authorList>
            <person name="Keeling C.I."/>
            <person name="Yuen M.M."/>
            <person name="Liao N.Y."/>
            <person name="Docking T.R."/>
            <person name="Chan S.K."/>
            <person name="Taylor G.A."/>
            <person name="Palmquist D.L."/>
            <person name="Jackman S.D."/>
            <person name="Nguyen A."/>
            <person name="Li M."/>
            <person name="Henderson H."/>
            <person name="Janes J.K."/>
            <person name="Zhao Y."/>
            <person name="Pandoh P."/>
            <person name="Moore R."/>
            <person name="Sperling F.A."/>
            <person name="Huber D.P."/>
            <person name="Birol I."/>
            <person name="Jones S.J."/>
            <person name="Bohlmann J."/>
        </authorList>
    </citation>
    <scope>NUCLEOTIDE SEQUENCE</scope>
</reference>